<evidence type="ECO:0000256" key="9">
    <source>
        <dbReference type="SAM" id="Phobius"/>
    </source>
</evidence>
<feature type="region of interest" description="Disordered" evidence="8">
    <location>
        <begin position="1"/>
        <end position="50"/>
    </location>
</feature>
<evidence type="ECO:0000256" key="1">
    <source>
        <dbReference type="ARBA" id="ARBA00004651"/>
    </source>
</evidence>
<evidence type="ECO:0000313" key="12">
    <source>
        <dbReference type="Proteomes" id="UP001221413"/>
    </source>
</evidence>
<reference evidence="11" key="1">
    <citation type="submission" date="2023-01" db="EMBL/GenBank/DDBJ databases">
        <title>The chitinases involved in constricting ring structure development in the nematode-trapping fungus Drechslerella dactyloides.</title>
        <authorList>
            <person name="Wang R."/>
            <person name="Zhang L."/>
            <person name="Tang P."/>
            <person name="Li S."/>
            <person name="Liang L."/>
        </authorList>
    </citation>
    <scope>NUCLEOTIDE SEQUENCE</scope>
    <source>
        <strain evidence="11">YMF1.00031</strain>
    </source>
</reference>
<evidence type="ECO:0000313" key="11">
    <source>
        <dbReference type="EMBL" id="KAJ6257433.1"/>
    </source>
</evidence>
<keyword evidence="2" id="KW-0813">Transport</keyword>
<comment type="subcellular location">
    <subcellularLocation>
        <location evidence="1">Cell membrane</location>
        <topology evidence="1">Multi-pass membrane protein</topology>
    </subcellularLocation>
</comment>
<protein>
    <submittedName>
        <fullName evidence="11">MFS-type efflux pump</fullName>
    </submittedName>
</protein>
<dbReference type="PROSITE" id="PS50850">
    <property type="entry name" value="MFS"/>
    <property type="match status" value="1"/>
</dbReference>
<evidence type="ECO:0000259" key="10">
    <source>
        <dbReference type="PROSITE" id="PS50850"/>
    </source>
</evidence>
<proteinExistence type="inferred from homology"/>
<keyword evidence="6 9" id="KW-0472">Membrane</keyword>
<feature type="region of interest" description="Disordered" evidence="8">
    <location>
        <begin position="307"/>
        <end position="326"/>
    </location>
</feature>
<feature type="transmembrane region" description="Helical" evidence="9">
    <location>
        <begin position="112"/>
        <end position="135"/>
    </location>
</feature>
<dbReference type="PANTHER" id="PTHR23502:SF186">
    <property type="entry name" value="MAJOR FACILITATOR SUPERFAMILY (MFS) PROFILE DOMAIN-CONTAINING PROTEIN"/>
    <property type="match status" value="1"/>
</dbReference>
<comment type="similarity">
    <text evidence="7">Belongs to the major facilitator superfamily. DHA1 family. Polyamines/proton antiporter (TC 2.A.1.2.16) subfamily.</text>
</comment>
<dbReference type="GO" id="GO:0022857">
    <property type="term" value="F:transmembrane transporter activity"/>
    <property type="evidence" value="ECO:0007669"/>
    <property type="project" value="InterPro"/>
</dbReference>
<dbReference type="Gene3D" id="1.20.1250.20">
    <property type="entry name" value="MFS general substrate transporter like domains"/>
    <property type="match status" value="1"/>
</dbReference>
<keyword evidence="12" id="KW-1185">Reference proteome</keyword>
<evidence type="ECO:0000256" key="6">
    <source>
        <dbReference type="ARBA" id="ARBA00023136"/>
    </source>
</evidence>
<accession>A0AAD6IRR9</accession>
<feature type="region of interest" description="Disordered" evidence="8">
    <location>
        <begin position="356"/>
        <end position="376"/>
    </location>
</feature>
<organism evidence="11 12">
    <name type="scientific">Drechslerella dactyloides</name>
    <name type="common">Nematode-trapping fungus</name>
    <name type="synonym">Arthrobotrys dactyloides</name>
    <dbReference type="NCBI Taxonomy" id="74499"/>
    <lineage>
        <taxon>Eukaryota</taxon>
        <taxon>Fungi</taxon>
        <taxon>Dikarya</taxon>
        <taxon>Ascomycota</taxon>
        <taxon>Pezizomycotina</taxon>
        <taxon>Orbiliomycetes</taxon>
        <taxon>Orbiliales</taxon>
        <taxon>Orbiliaceae</taxon>
        <taxon>Drechslerella</taxon>
    </lineage>
</organism>
<feature type="compositionally biased region" description="Basic and acidic residues" evidence="8">
    <location>
        <begin position="31"/>
        <end position="48"/>
    </location>
</feature>
<evidence type="ECO:0000256" key="3">
    <source>
        <dbReference type="ARBA" id="ARBA00022475"/>
    </source>
</evidence>
<keyword evidence="5 9" id="KW-1133">Transmembrane helix</keyword>
<dbReference type="AlphaFoldDB" id="A0AAD6IRR9"/>
<dbReference type="Proteomes" id="UP001221413">
    <property type="component" value="Unassembled WGS sequence"/>
</dbReference>
<feature type="domain" description="Major facilitator superfamily (MFS) profile" evidence="10">
    <location>
        <begin position="114"/>
        <end position="423"/>
    </location>
</feature>
<dbReference type="SUPFAM" id="SSF103473">
    <property type="entry name" value="MFS general substrate transporter"/>
    <property type="match status" value="1"/>
</dbReference>
<sequence length="423" mass="46395">MGLSTSGINDNDVPNWLAKEAEFTPNNNARPESRRPTENAEQLRVKDEESQELSSLSNNITYWNLILDQGVVTERIILHRFLGSGTRDDPYLVEYIPRDPRNPMGFPQWKKWAITMVMAIATLAIAFVSSAYAGGMEQIIQEFHCSMQVSILGISLFVLGFAIGPLFWAPLSEMYGRQKLFFGTFAALTAFNIGAANANSIEALLLMRFFAGAFGSSPLTNAGGVIADMFPASERGLAMAVFAAAPNMGPVMGPIAGGFLGQSAGWRWVEGLLAVFSGLTWLLMAFTVPETYSPVLLRERALRLTNVTGKESKESSDSSPEDGFIPEEKVDISDSNQYNGGNLLEIPSTPYLAHVGTRRSRSPGSAPYPDLENGLQRELTRGSTLTRKSQQVRTSEMGSWENNPFDIERVYSSEAFKSQLQGC</sequence>
<comment type="caution">
    <text evidence="11">The sequence shown here is derived from an EMBL/GenBank/DDBJ whole genome shotgun (WGS) entry which is preliminary data.</text>
</comment>
<keyword evidence="4 9" id="KW-0812">Transmembrane</keyword>
<dbReference type="GO" id="GO:0005886">
    <property type="term" value="C:plasma membrane"/>
    <property type="evidence" value="ECO:0007669"/>
    <property type="project" value="UniProtKB-SubCell"/>
</dbReference>
<evidence type="ECO:0000256" key="5">
    <source>
        <dbReference type="ARBA" id="ARBA00022989"/>
    </source>
</evidence>
<feature type="transmembrane region" description="Helical" evidence="9">
    <location>
        <begin position="266"/>
        <end position="288"/>
    </location>
</feature>
<dbReference type="InterPro" id="IPR036259">
    <property type="entry name" value="MFS_trans_sf"/>
</dbReference>
<evidence type="ECO:0000256" key="4">
    <source>
        <dbReference type="ARBA" id="ARBA00022692"/>
    </source>
</evidence>
<evidence type="ECO:0000256" key="8">
    <source>
        <dbReference type="SAM" id="MobiDB-lite"/>
    </source>
</evidence>
<name>A0AAD6IRR9_DREDA</name>
<dbReference type="EMBL" id="JAQGDS010000010">
    <property type="protein sequence ID" value="KAJ6257433.1"/>
    <property type="molecule type" value="Genomic_DNA"/>
</dbReference>
<dbReference type="Pfam" id="PF07690">
    <property type="entry name" value="MFS_1"/>
    <property type="match status" value="1"/>
</dbReference>
<dbReference type="InterPro" id="IPR011701">
    <property type="entry name" value="MFS"/>
</dbReference>
<evidence type="ECO:0000256" key="2">
    <source>
        <dbReference type="ARBA" id="ARBA00022448"/>
    </source>
</evidence>
<feature type="transmembrane region" description="Helical" evidence="9">
    <location>
        <begin position="239"/>
        <end position="260"/>
    </location>
</feature>
<evidence type="ECO:0000256" key="7">
    <source>
        <dbReference type="ARBA" id="ARBA00038459"/>
    </source>
</evidence>
<dbReference type="PANTHER" id="PTHR23502">
    <property type="entry name" value="MAJOR FACILITATOR SUPERFAMILY"/>
    <property type="match status" value="1"/>
</dbReference>
<feature type="transmembrane region" description="Helical" evidence="9">
    <location>
        <begin position="147"/>
        <end position="168"/>
    </location>
</feature>
<feature type="transmembrane region" description="Helical" evidence="9">
    <location>
        <begin position="180"/>
        <end position="199"/>
    </location>
</feature>
<feature type="transmembrane region" description="Helical" evidence="9">
    <location>
        <begin position="205"/>
        <end position="227"/>
    </location>
</feature>
<gene>
    <name evidence="11" type="ORF">Dda_7217</name>
</gene>
<dbReference type="InterPro" id="IPR020846">
    <property type="entry name" value="MFS_dom"/>
</dbReference>
<keyword evidence="3" id="KW-1003">Cell membrane</keyword>